<feature type="region of interest" description="Disordered" evidence="1">
    <location>
        <begin position="94"/>
        <end position="124"/>
    </location>
</feature>
<evidence type="ECO:0000313" key="2">
    <source>
        <dbReference type="Proteomes" id="UP000025227"/>
    </source>
</evidence>
<keyword evidence="2" id="KW-1185">Reference proteome</keyword>
<evidence type="ECO:0000313" key="3">
    <source>
        <dbReference type="WBParaSite" id="HCON_00069858-00001"/>
    </source>
</evidence>
<sequence length="155" mass="17995">AGYDRALKKEHPALYEKMLKYRNIYEHLTTEDVEEGNAAMGFLDVLLDVARQPRYDDIHQPLETTKLVARSNGIPQNSRDTLIKNFPQLKKLIAEKDDDTSSKDKDDEVDNKNSTSLGIDEDERGGYWKKPWIECEKRPPHSVHLTSDWNILWNL</sequence>
<dbReference type="Proteomes" id="UP000025227">
    <property type="component" value="Unplaced"/>
</dbReference>
<proteinExistence type="predicted"/>
<organism evidence="2 3">
    <name type="scientific">Haemonchus contortus</name>
    <name type="common">Barber pole worm</name>
    <dbReference type="NCBI Taxonomy" id="6289"/>
    <lineage>
        <taxon>Eukaryota</taxon>
        <taxon>Metazoa</taxon>
        <taxon>Ecdysozoa</taxon>
        <taxon>Nematoda</taxon>
        <taxon>Chromadorea</taxon>
        <taxon>Rhabditida</taxon>
        <taxon>Rhabditina</taxon>
        <taxon>Rhabditomorpha</taxon>
        <taxon>Strongyloidea</taxon>
        <taxon>Trichostrongylidae</taxon>
        <taxon>Haemonchus</taxon>
    </lineage>
</organism>
<dbReference type="AlphaFoldDB" id="A0A7I5E8K9"/>
<evidence type="ECO:0000256" key="1">
    <source>
        <dbReference type="SAM" id="MobiDB-lite"/>
    </source>
</evidence>
<name>A0A7I5E8K9_HAECO</name>
<feature type="compositionally biased region" description="Basic and acidic residues" evidence="1">
    <location>
        <begin position="94"/>
        <end position="106"/>
    </location>
</feature>
<protein>
    <submittedName>
        <fullName evidence="3">DUF4145 domain-containing protein</fullName>
    </submittedName>
</protein>
<reference evidence="3" key="1">
    <citation type="submission" date="2020-12" db="UniProtKB">
        <authorList>
            <consortium name="WormBaseParasite"/>
        </authorList>
    </citation>
    <scope>IDENTIFICATION</scope>
    <source>
        <strain evidence="3">MHco3</strain>
    </source>
</reference>
<dbReference type="WBParaSite" id="HCON_00069858-00001">
    <property type="protein sequence ID" value="HCON_00069858-00001"/>
    <property type="gene ID" value="HCON_00069858"/>
</dbReference>
<accession>A0A7I5E8K9</accession>